<reference evidence="1 2" key="1">
    <citation type="journal article" date="1994" name="J. Ferment. Bioeng.">
        <title>Molecular cloning and nucleotide sequence of the gene for an alkaline protease from the alkalophilic Bacillus sp. KSM-K16.</title>
        <authorList>
            <person name="Hakamada Y."/>
            <person name="Kobayashi T."/>
            <person name="Hitomi J."/>
            <person name="Kawai S."/>
            <person name="Ito S."/>
        </authorList>
    </citation>
    <scope>NUCLEOTIDE SEQUENCE [LARGE SCALE GENOMIC DNA]</scope>
    <source>
        <strain evidence="1 2">KSM-K16</strain>
    </source>
</reference>
<gene>
    <name evidence="1" type="ordered locus">ABC2120</name>
</gene>
<dbReference type="HOGENOM" id="CLU_2217783_0_0_9"/>
<protein>
    <submittedName>
        <fullName evidence="1">Uncharacterized protein</fullName>
    </submittedName>
</protein>
<proteinExistence type="predicted"/>
<name>Q5WG50_SHOC1</name>
<evidence type="ECO:0000313" key="2">
    <source>
        <dbReference type="Proteomes" id="UP000001168"/>
    </source>
</evidence>
<dbReference type="Proteomes" id="UP000001168">
    <property type="component" value="Chromosome"/>
</dbReference>
<dbReference type="KEGG" id="bcl:ABC2120"/>
<reference evidence="1 2" key="5">
    <citation type="journal article" date="2007" name="Extremophiles">
        <title>Intragenomic diversity of the V1 regions of 16S rRNA genes in high-alkaline protease-producing Bacillus clausii spp.</title>
        <authorList>
            <person name="Kageyama Y."/>
            <person name="Takaki Y."/>
            <person name="Shimamura S."/>
            <person name="Nishi S."/>
            <person name="Nogi Y."/>
            <person name="Uchimura K."/>
            <person name="Kobayashi T."/>
            <person name="Hitomi J."/>
            <person name="Ozaki K."/>
            <person name="Kawai S."/>
            <person name="Ito S."/>
            <person name="Horikoshi K."/>
        </authorList>
    </citation>
    <scope>NUCLEOTIDE SEQUENCE [LARGE SCALE GENOMIC DNA]</scope>
    <source>
        <strain evidence="1 2">KSM-K16</strain>
    </source>
</reference>
<dbReference type="EMBL" id="AP006627">
    <property type="protein sequence ID" value="BAD64655.1"/>
    <property type="molecule type" value="Genomic_DNA"/>
</dbReference>
<sequence length="106" mass="12587">MFRLIYHREKESIPFKLGVRMHVKRFTRRYPLRSMEQSSRTQSRCNVYCHFKTGNRKAWFHSVQLTDRARLRETNTPLPTCRSIAAALNGFGDDINQSSINEHMRT</sequence>
<dbReference type="AlphaFoldDB" id="Q5WG50"/>
<reference evidence="1 2" key="3">
    <citation type="journal article" date="1997" name="Protein Eng.">
        <title>High-resolution crystal structure of M-protease: phylogeny aided analysis of the high-alkaline adaptation mechanism.</title>
        <authorList>
            <person name="Shirai T."/>
            <person name="Suzuki A."/>
            <person name="Yamane T."/>
            <person name="Ashida T."/>
            <person name="Kobayashi T."/>
            <person name="Ito S."/>
        </authorList>
    </citation>
    <scope>NUCLEOTIDE SEQUENCE [LARGE SCALE GENOMIC DNA]</scope>
    <source>
        <strain evidence="1 2">KSM-K16</strain>
    </source>
</reference>
<reference evidence="1 2" key="2">
    <citation type="journal article" date="1995" name="Appl. Microbiol. Biotechnol.">
        <title>Purification and properties of an alkaline protease from alkalophilic Bacillus sp. KSM-K16.</title>
        <authorList>
            <person name="Kobayashi T."/>
            <person name="Hakamada Y."/>
            <person name="Adachi S."/>
            <person name="Hitomi J."/>
            <person name="Yoshimatsu T."/>
            <person name="Koike K."/>
            <person name="Kawai S."/>
            <person name="Ito S."/>
        </authorList>
    </citation>
    <scope>NUCLEOTIDE SEQUENCE [LARGE SCALE GENOMIC DNA]</scope>
    <source>
        <strain evidence="1 2">KSM-K16</strain>
    </source>
</reference>
<organism evidence="1 2">
    <name type="scientific">Shouchella clausii (strain KSM-K16)</name>
    <name type="common">Alkalihalobacillus clausii</name>
    <dbReference type="NCBI Taxonomy" id="66692"/>
    <lineage>
        <taxon>Bacteria</taxon>
        <taxon>Bacillati</taxon>
        <taxon>Bacillota</taxon>
        <taxon>Bacilli</taxon>
        <taxon>Bacillales</taxon>
        <taxon>Bacillaceae</taxon>
        <taxon>Shouchella</taxon>
    </lineage>
</organism>
<reference evidence="2" key="4">
    <citation type="submission" date="2003-10" db="EMBL/GenBank/DDBJ databases">
        <title>The complete genome sequence of the alkaliphilic Bacillus clausii KSM-K16.</title>
        <authorList>
            <person name="Takaki Y."/>
            <person name="Kageyama Y."/>
            <person name="Shimamura S."/>
            <person name="Suzuki H."/>
            <person name="Nishi S."/>
            <person name="Hatada Y."/>
            <person name="Kawai S."/>
            <person name="Ito S."/>
            <person name="Horikoshi K."/>
        </authorList>
    </citation>
    <scope>NUCLEOTIDE SEQUENCE [LARGE SCALE GENOMIC DNA]</scope>
    <source>
        <strain evidence="2">KSM-K16</strain>
    </source>
</reference>
<dbReference type="STRING" id="66692.ABC2120"/>
<keyword evidence="2" id="KW-1185">Reference proteome</keyword>
<accession>Q5WG50</accession>
<evidence type="ECO:0000313" key="1">
    <source>
        <dbReference type="EMBL" id="BAD64655.1"/>
    </source>
</evidence>